<reference evidence="10 11" key="1">
    <citation type="submission" date="2006-10" db="EMBL/GenBank/DDBJ databases">
        <title>Complete sequence of chromosome of Pelobacter propionicus DSM 2379.</title>
        <authorList>
            <consortium name="US DOE Joint Genome Institute"/>
            <person name="Copeland A."/>
            <person name="Lucas S."/>
            <person name="Lapidus A."/>
            <person name="Barry K."/>
            <person name="Detter J.C."/>
            <person name="Glavina del Rio T."/>
            <person name="Hammon N."/>
            <person name="Israni S."/>
            <person name="Dalin E."/>
            <person name="Tice H."/>
            <person name="Pitluck S."/>
            <person name="Saunders E."/>
            <person name="Brettin T."/>
            <person name="Bruce D."/>
            <person name="Han C."/>
            <person name="Tapia R."/>
            <person name="Schmutz J."/>
            <person name="Larimer F."/>
            <person name="Land M."/>
            <person name="Hauser L."/>
            <person name="Kyrpides N."/>
            <person name="Kim E."/>
            <person name="Lovley D."/>
            <person name="Richardson P."/>
        </authorList>
    </citation>
    <scope>NUCLEOTIDE SEQUENCE [LARGE SCALE GENOMIC DNA]</scope>
    <source>
        <strain evidence="11">DSM 2379 / NBRC 103807 / OttBd1</strain>
    </source>
</reference>
<keyword evidence="1 9" id="KW-0479">Metal-binding</keyword>
<evidence type="ECO:0000256" key="6">
    <source>
        <dbReference type="ARBA" id="ARBA00052558"/>
    </source>
</evidence>
<dbReference type="EMBL" id="CP000482">
    <property type="protein sequence ID" value="ABL01173.1"/>
    <property type="molecule type" value="Genomic_DNA"/>
</dbReference>
<feature type="binding site" evidence="9">
    <location>
        <position position="7"/>
    </location>
    <ligand>
        <name>Zn(2+)</name>
        <dbReference type="ChEBI" id="CHEBI:29105"/>
    </ligand>
</feature>
<protein>
    <recommendedName>
        <fullName evidence="8">DNA-3-methyladenine glycosylase I</fullName>
        <ecNumber evidence="8">3.2.2.20</ecNumber>
    </recommendedName>
</protein>
<accession>A1AV02</accession>
<comment type="function">
    <text evidence="7">Hydrolysis of the deoxyribose N-glycosidic bond to excise 3-methyladenine from the damaged DNA polymer formed by alkylation lesions.</text>
</comment>
<keyword evidence="2" id="KW-0227">DNA damage</keyword>
<dbReference type="Pfam" id="PF03352">
    <property type="entry name" value="Adenine_glyco"/>
    <property type="match status" value="1"/>
</dbReference>
<evidence type="ECO:0000256" key="7">
    <source>
        <dbReference type="ARBA" id="ARBA00057608"/>
    </source>
</evidence>
<dbReference type="EC" id="3.2.2.20" evidence="8"/>
<evidence type="ECO:0000256" key="5">
    <source>
        <dbReference type="ARBA" id="ARBA00023204"/>
    </source>
</evidence>
<dbReference type="InterPro" id="IPR011257">
    <property type="entry name" value="DNA_glycosylase"/>
</dbReference>
<dbReference type="GO" id="GO:0008725">
    <property type="term" value="F:DNA-3-methyladenine glycosylase activity"/>
    <property type="evidence" value="ECO:0007669"/>
    <property type="project" value="UniProtKB-EC"/>
</dbReference>
<evidence type="ECO:0000313" key="11">
    <source>
        <dbReference type="Proteomes" id="UP000006732"/>
    </source>
</evidence>
<dbReference type="FunFam" id="1.10.340.30:FF:000009">
    <property type="entry name" value="DNA-3-methyladenine glycosylase I"/>
    <property type="match status" value="1"/>
</dbReference>
<dbReference type="HOGENOM" id="CLU_083758_1_0_7"/>
<dbReference type="GO" id="GO:0046872">
    <property type="term" value="F:metal ion binding"/>
    <property type="evidence" value="ECO:0007669"/>
    <property type="project" value="UniProtKB-KW"/>
</dbReference>
<keyword evidence="3 10" id="KW-0378">Hydrolase</keyword>
<evidence type="ECO:0000313" key="10">
    <source>
        <dbReference type="EMBL" id="ABL01173.1"/>
    </source>
</evidence>
<evidence type="ECO:0000256" key="8">
    <source>
        <dbReference type="ARBA" id="ARBA00066766"/>
    </source>
</evidence>
<dbReference type="Proteomes" id="UP000006732">
    <property type="component" value="Chromosome"/>
</dbReference>
<keyword evidence="4 9" id="KW-0862">Zinc</keyword>
<keyword evidence="10" id="KW-0326">Glycosidase</keyword>
<sequence length="191" mass="21489">MSDLIRCAWAGDDPLYRAYHDCEWGVPVHDDRLLFQFLILEGAQAGLSWITILRKREAYLVAFDGFDPERVARFDDVRAAELLANPGIVRNRLKVASAITNARAFLAVQEEFGSFDAYLWRFVDGGPIQNAWSDLTQVPASTPLSDCVSRDLRRRGFSFVGSTICYAFMQAVGMVNDHTSACFRWQELGGN</sequence>
<dbReference type="InterPro" id="IPR005019">
    <property type="entry name" value="Adenine_glyco"/>
</dbReference>
<keyword evidence="5" id="KW-0234">DNA repair</keyword>
<feature type="binding site" evidence="9">
    <location>
        <position position="20"/>
    </location>
    <ligand>
        <name>Zn(2+)</name>
        <dbReference type="ChEBI" id="CHEBI:29105"/>
    </ligand>
</feature>
<proteinExistence type="predicted"/>
<dbReference type="OrthoDB" id="9807664at2"/>
<dbReference type="SUPFAM" id="SSF48150">
    <property type="entry name" value="DNA-glycosylase"/>
    <property type="match status" value="1"/>
</dbReference>
<evidence type="ECO:0000256" key="2">
    <source>
        <dbReference type="ARBA" id="ARBA00022763"/>
    </source>
</evidence>
<dbReference type="eggNOG" id="COG2818">
    <property type="taxonomic scope" value="Bacteria"/>
</dbReference>
<evidence type="ECO:0000256" key="3">
    <source>
        <dbReference type="ARBA" id="ARBA00022801"/>
    </source>
</evidence>
<dbReference type="Gene3D" id="1.10.340.30">
    <property type="entry name" value="Hypothetical protein, domain 2"/>
    <property type="match status" value="1"/>
</dbReference>
<feature type="binding site" evidence="9">
    <location>
        <position position="178"/>
    </location>
    <ligand>
        <name>Zn(2+)</name>
        <dbReference type="ChEBI" id="CHEBI:29105"/>
    </ligand>
</feature>
<gene>
    <name evidence="10" type="ordered locus">Ppro_3581</name>
</gene>
<dbReference type="PANTHER" id="PTHR30037">
    <property type="entry name" value="DNA-3-METHYLADENINE GLYCOSYLASE 1"/>
    <property type="match status" value="1"/>
</dbReference>
<evidence type="ECO:0000256" key="4">
    <source>
        <dbReference type="ARBA" id="ARBA00022833"/>
    </source>
</evidence>
<dbReference type="KEGG" id="ppd:Ppro_3581"/>
<evidence type="ECO:0000256" key="1">
    <source>
        <dbReference type="ARBA" id="ARBA00022723"/>
    </source>
</evidence>
<dbReference type="PANTHER" id="PTHR30037:SF4">
    <property type="entry name" value="DNA-3-METHYLADENINE GLYCOSYLASE I"/>
    <property type="match status" value="1"/>
</dbReference>
<comment type="catalytic activity">
    <reaction evidence="6">
        <text>Hydrolysis of alkylated DNA, releasing 3-methyladenine.</text>
        <dbReference type="EC" id="3.2.2.20"/>
    </reaction>
</comment>
<dbReference type="STRING" id="338966.Ppro_3581"/>
<keyword evidence="11" id="KW-1185">Reference proteome</keyword>
<feature type="binding site" evidence="9">
    <location>
        <position position="182"/>
    </location>
    <ligand>
        <name>Zn(2+)</name>
        <dbReference type="ChEBI" id="CHEBI:29105"/>
    </ligand>
</feature>
<dbReference type="RefSeq" id="WP_011737386.1">
    <property type="nucleotide sequence ID" value="NC_008609.1"/>
</dbReference>
<evidence type="ECO:0000256" key="9">
    <source>
        <dbReference type="PIRSR" id="PIRSR605019-1"/>
    </source>
</evidence>
<organism evidence="10 11">
    <name type="scientific">Pelobacter propionicus (strain DSM 2379 / NBRC 103807 / OttBd1)</name>
    <dbReference type="NCBI Taxonomy" id="338966"/>
    <lineage>
        <taxon>Bacteria</taxon>
        <taxon>Pseudomonadati</taxon>
        <taxon>Thermodesulfobacteriota</taxon>
        <taxon>Desulfuromonadia</taxon>
        <taxon>Desulfuromonadales</taxon>
        <taxon>Desulfuromonadaceae</taxon>
        <taxon>Pelobacter</taxon>
    </lineage>
</organism>
<dbReference type="InterPro" id="IPR052891">
    <property type="entry name" value="DNA-3mA_glycosylase"/>
</dbReference>
<dbReference type="AlphaFoldDB" id="A1AV02"/>
<dbReference type="GO" id="GO:0006284">
    <property type="term" value="P:base-excision repair"/>
    <property type="evidence" value="ECO:0007669"/>
    <property type="project" value="InterPro"/>
</dbReference>
<name>A1AV02_PELPD</name>